<evidence type="ECO:0000256" key="2">
    <source>
        <dbReference type="ARBA" id="ARBA00022614"/>
    </source>
</evidence>
<keyword evidence="3" id="KW-0677">Repeat</keyword>
<dbReference type="Pfam" id="PF14580">
    <property type="entry name" value="LRR_9"/>
    <property type="match status" value="1"/>
</dbReference>
<feature type="region of interest" description="Disordered" evidence="6">
    <location>
        <begin position="580"/>
        <end position="604"/>
    </location>
</feature>
<evidence type="ECO:0000256" key="5">
    <source>
        <dbReference type="ARBA" id="ARBA00023273"/>
    </source>
</evidence>
<evidence type="ECO:0000313" key="8">
    <source>
        <dbReference type="Proteomes" id="UP001516023"/>
    </source>
</evidence>
<dbReference type="AlphaFoldDB" id="A0ABD3PB95"/>
<accession>A0ABD3PB95</accession>
<dbReference type="PANTHER" id="PTHR45973">
    <property type="entry name" value="PROTEIN PHOSPHATASE 1 REGULATORY SUBUNIT SDS22-RELATED"/>
    <property type="match status" value="1"/>
</dbReference>
<dbReference type="SMART" id="SM00365">
    <property type="entry name" value="LRR_SD22"/>
    <property type="match status" value="4"/>
</dbReference>
<evidence type="ECO:0000256" key="1">
    <source>
        <dbReference type="ARBA" id="ARBA00004138"/>
    </source>
</evidence>
<keyword evidence="2" id="KW-0433">Leucine-rich repeat</keyword>
<keyword evidence="8" id="KW-1185">Reference proteome</keyword>
<dbReference type="InterPro" id="IPR032675">
    <property type="entry name" value="LRR_dom_sf"/>
</dbReference>
<dbReference type="PANTHER" id="PTHR45973:SF9">
    <property type="entry name" value="LEUCINE-RICH REPEAT-CONTAINING PROTEIN 46"/>
    <property type="match status" value="1"/>
</dbReference>
<dbReference type="Gene3D" id="3.80.10.10">
    <property type="entry name" value="Ribonuclease Inhibitor"/>
    <property type="match status" value="2"/>
</dbReference>
<gene>
    <name evidence="7" type="ORF">HJC23_000022</name>
</gene>
<organism evidence="7 8">
    <name type="scientific">Cyclotella cryptica</name>
    <dbReference type="NCBI Taxonomy" id="29204"/>
    <lineage>
        <taxon>Eukaryota</taxon>
        <taxon>Sar</taxon>
        <taxon>Stramenopiles</taxon>
        <taxon>Ochrophyta</taxon>
        <taxon>Bacillariophyta</taxon>
        <taxon>Coscinodiscophyceae</taxon>
        <taxon>Thalassiosirophycidae</taxon>
        <taxon>Stephanodiscales</taxon>
        <taxon>Stephanodiscaceae</taxon>
        <taxon>Cyclotella</taxon>
    </lineage>
</organism>
<evidence type="ECO:0000313" key="7">
    <source>
        <dbReference type="EMBL" id="KAL3784937.1"/>
    </source>
</evidence>
<sequence length="604" mass="67478">MAEVCEELAVPVLTKAELKSVAQAHGGYATPSLNDTLYLHCKGYRRIENLEEYTGLKSLWLHSNGFGKIENLSHCSQLRCLFLQSNAITRIENLQSLESLVQLDLSENNIRLVEGLSHLTKLTTLNLSKNALENVNSISHLKECKMLSSLDLSKNYLAGEDIIDSLAAIAELASLNMVGNPVVSKVAYFRKKMIAASKTLRYLDRPVFDAERAAVEAWTLGGTEAEEKVKEQWHQMNIDKNRQALEDFRTWQATIRRTESAPHREIEEPELVRHTNVDSVISFCEEIKAAYVNDQTEPPEDDPPPLFLGESHSKHKVDVTENTAEVASLLAGEQTPQSRAPVTIEAPIDGLKDPFMEPIPSDSNANDEKGIFDGARETVKQKETGDENSEKLREVNEDDDTGESEFLKGKRIQDSIVMLKCFTHPTAKRMCCDTLGWTSEMDDALVKKTEESNCNFDVVAEAMSDAFRDAVIKFDKETCYRRFSFVDLTLRAESVSDLAVQDAFTFPSTKKPLANFLNADGSRKTIDDLCRSSSSYVITPSKIPDSEECDIGNDNMDGTPARPLGRSELWDMLESIEVEVHPKPDDTEVLGNAEKKEVDSDDLD</sequence>
<evidence type="ECO:0000256" key="3">
    <source>
        <dbReference type="ARBA" id="ARBA00022737"/>
    </source>
</evidence>
<feature type="compositionally biased region" description="Basic and acidic residues" evidence="6">
    <location>
        <begin position="379"/>
        <end position="395"/>
    </location>
</feature>
<feature type="region of interest" description="Disordered" evidence="6">
    <location>
        <begin position="379"/>
        <end position="403"/>
    </location>
</feature>
<proteinExistence type="predicted"/>
<dbReference type="InterPro" id="IPR050576">
    <property type="entry name" value="Cilia_flagella_integrity"/>
</dbReference>
<keyword evidence="5" id="KW-0966">Cell projection</keyword>
<dbReference type="PROSITE" id="PS51450">
    <property type="entry name" value="LRR"/>
    <property type="match status" value="4"/>
</dbReference>
<dbReference type="SUPFAM" id="SSF52075">
    <property type="entry name" value="Outer arm dynein light chain 1"/>
    <property type="match status" value="1"/>
</dbReference>
<evidence type="ECO:0008006" key="9">
    <source>
        <dbReference type="Google" id="ProtNLM"/>
    </source>
</evidence>
<protein>
    <recommendedName>
        <fullName evidence="9">Dynein assembly factor 1, axonemal homolog</fullName>
    </recommendedName>
</protein>
<dbReference type="InterPro" id="IPR001611">
    <property type="entry name" value="Leu-rich_rpt"/>
</dbReference>
<dbReference type="Proteomes" id="UP001516023">
    <property type="component" value="Unassembled WGS sequence"/>
</dbReference>
<evidence type="ECO:0000256" key="6">
    <source>
        <dbReference type="SAM" id="MobiDB-lite"/>
    </source>
</evidence>
<dbReference type="EMBL" id="JABMIG020000226">
    <property type="protein sequence ID" value="KAL3784937.1"/>
    <property type="molecule type" value="Genomic_DNA"/>
</dbReference>
<reference evidence="7 8" key="1">
    <citation type="journal article" date="2020" name="G3 (Bethesda)">
        <title>Improved Reference Genome for Cyclotella cryptica CCMP332, a Model for Cell Wall Morphogenesis, Salinity Adaptation, and Lipid Production in Diatoms (Bacillariophyta).</title>
        <authorList>
            <person name="Roberts W.R."/>
            <person name="Downey K.M."/>
            <person name="Ruck E.C."/>
            <person name="Traller J.C."/>
            <person name="Alverson A.J."/>
        </authorList>
    </citation>
    <scope>NUCLEOTIDE SEQUENCE [LARGE SCALE GENOMIC DNA]</scope>
    <source>
        <strain evidence="7 8">CCMP332</strain>
    </source>
</reference>
<name>A0ABD3PB95_9STRA</name>
<comment type="caution">
    <text evidence="7">The sequence shown here is derived from an EMBL/GenBank/DDBJ whole genome shotgun (WGS) entry which is preliminary data.</text>
</comment>
<evidence type="ECO:0000256" key="4">
    <source>
        <dbReference type="ARBA" id="ARBA00023069"/>
    </source>
</evidence>
<keyword evidence="4" id="KW-0969">Cilium</keyword>
<comment type="subcellular location">
    <subcellularLocation>
        <location evidence="1">Cell projection</location>
        <location evidence="1">Cilium</location>
    </subcellularLocation>
</comment>